<name>A0AAN9KF87_CANGL</name>
<dbReference type="AlphaFoldDB" id="A0AAN9KF87"/>
<organism evidence="1 2">
    <name type="scientific">Canavalia gladiata</name>
    <name type="common">Sword bean</name>
    <name type="synonym">Dolichos gladiatus</name>
    <dbReference type="NCBI Taxonomy" id="3824"/>
    <lineage>
        <taxon>Eukaryota</taxon>
        <taxon>Viridiplantae</taxon>
        <taxon>Streptophyta</taxon>
        <taxon>Embryophyta</taxon>
        <taxon>Tracheophyta</taxon>
        <taxon>Spermatophyta</taxon>
        <taxon>Magnoliopsida</taxon>
        <taxon>eudicotyledons</taxon>
        <taxon>Gunneridae</taxon>
        <taxon>Pentapetalae</taxon>
        <taxon>rosids</taxon>
        <taxon>fabids</taxon>
        <taxon>Fabales</taxon>
        <taxon>Fabaceae</taxon>
        <taxon>Papilionoideae</taxon>
        <taxon>50 kb inversion clade</taxon>
        <taxon>NPAAA clade</taxon>
        <taxon>indigoferoid/millettioid clade</taxon>
        <taxon>Phaseoleae</taxon>
        <taxon>Canavalia</taxon>
    </lineage>
</organism>
<comment type="caution">
    <text evidence="1">The sequence shown here is derived from an EMBL/GenBank/DDBJ whole genome shotgun (WGS) entry which is preliminary data.</text>
</comment>
<dbReference type="EMBL" id="JAYMYQ010000008">
    <property type="protein sequence ID" value="KAK7315929.1"/>
    <property type="molecule type" value="Genomic_DNA"/>
</dbReference>
<evidence type="ECO:0000313" key="1">
    <source>
        <dbReference type="EMBL" id="KAK7315929.1"/>
    </source>
</evidence>
<gene>
    <name evidence="1" type="ORF">VNO77_34511</name>
</gene>
<protein>
    <submittedName>
        <fullName evidence="1">Uncharacterized protein</fullName>
    </submittedName>
</protein>
<reference evidence="1 2" key="1">
    <citation type="submission" date="2024-01" db="EMBL/GenBank/DDBJ databases">
        <title>The genomes of 5 underutilized Papilionoideae crops provide insights into root nodulation and disease resistanc.</title>
        <authorList>
            <person name="Jiang F."/>
        </authorList>
    </citation>
    <scope>NUCLEOTIDE SEQUENCE [LARGE SCALE GENOMIC DNA]</scope>
    <source>
        <strain evidence="1">LVBAO_FW01</strain>
        <tissue evidence="1">Leaves</tissue>
    </source>
</reference>
<sequence length="184" mass="20485">MAWGKLGRLNGFSVCLNGSPGSVLTWQPGAVVCMLHGIMFDFQNLHVANQCGYSCTKEDHRKLSNAGTCTLFQQEEDQINSDNQGLNSKSGEEAPLSRNILCHVSLLLFKITQVDLPCPWFRSYFEFNILGLDVLHGVRANAGMHRAIMKCKNGAKIRGLNHDSVFTEESIKLQHPLLYTTCID</sequence>
<dbReference type="Proteomes" id="UP001367508">
    <property type="component" value="Unassembled WGS sequence"/>
</dbReference>
<keyword evidence="2" id="KW-1185">Reference proteome</keyword>
<evidence type="ECO:0000313" key="2">
    <source>
        <dbReference type="Proteomes" id="UP001367508"/>
    </source>
</evidence>
<accession>A0AAN9KF87</accession>
<proteinExistence type="predicted"/>